<protein>
    <submittedName>
        <fullName evidence="2">Uncharacterized protein</fullName>
    </submittedName>
</protein>
<organism evidence="2 3">
    <name type="scientific">Anseongella ginsenosidimutans</name>
    <dbReference type="NCBI Taxonomy" id="496056"/>
    <lineage>
        <taxon>Bacteria</taxon>
        <taxon>Pseudomonadati</taxon>
        <taxon>Bacteroidota</taxon>
        <taxon>Sphingobacteriia</taxon>
        <taxon>Sphingobacteriales</taxon>
        <taxon>Sphingobacteriaceae</taxon>
        <taxon>Anseongella</taxon>
    </lineage>
</organism>
<accession>A0A4V2UTZ1</accession>
<evidence type="ECO:0000313" key="2">
    <source>
        <dbReference type="EMBL" id="TCS88342.1"/>
    </source>
</evidence>
<proteinExistence type="predicted"/>
<evidence type="ECO:0000313" key="3">
    <source>
        <dbReference type="Proteomes" id="UP000295807"/>
    </source>
</evidence>
<keyword evidence="3" id="KW-1185">Reference proteome</keyword>
<dbReference type="EMBL" id="SMAD01000003">
    <property type="protein sequence ID" value="TCS88342.1"/>
    <property type="molecule type" value="Genomic_DNA"/>
</dbReference>
<sequence length="70" mass="7799">MKDNYPGLSVSVSSELLLNGKPYMELLASIEKNKVPLAAMRMFDYPPHNEAEEINVSPTNGPRDTCCKRS</sequence>
<feature type="region of interest" description="Disordered" evidence="1">
    <location>
        <begin position="51"/>
        <end position="70"/>
    </location>
</feature>
<dbReference type="Proteomes" id="UP000295807">
    <property type="component" value="Unassembled WGS sequence"/>
</dbReference>
<comment type="caution">
    <text evidence="2">The sequence shown here is derived from an EMBL/GenBank/DDBJ whole genome shotgun (WGS) entry which is preliminary data.</text>
</comment>
<reference evidence="2 3" key="1">
    <citation type="submission" date="2019-03" db="EMBL/GenBank/DDBJ databases">
        <title>Genomic Encyclopedia of Type Strains, Phase IV (KMG-IV): sequencing the most valuable type-strain genomes for metagenomic binning, comparative biology and taxonomic classification.</title>
        <authorList>
            <person name="Goeker M."/>
        </authorList>
    </citation>
    <scope>NUCLEOTIDE SEQUENCE [LARGE SCALE GENOMIC DNA]</scope>
    <source>
        <strain evidence="2 3">DSM 21100</strain>
    </source>
</reference>
<evidence type="ECO:0000256" key="1">
    <source>
        <dbReference type="SAM" id="MobiDB-lite"/>
    </source>
</evidence>
<dbReference type="AlphaFoldDB" id="A0A4V2UTZ1"/>
<gene>
    <name evidence="2" type="ORF">EDD80_103206</name>
</gene>
<name>A0A4V2UTZ1_9SPHI</name>